<evidence type="ECO:0000256" key="1">
    <source>
        <dbReference type="ARBA" id="ARBA00004429"/>
    </source>
</evidence>
<dbReference type="FunFam" id="1.20.81.30:FF:000001">
    <property type="entry name" value="Type II secretion system protein F"/>
    <property type="match status" value="2"/>
</dbReference>
<gene>
    <name evidence="11" type="ORF">A2438_01215</name>
</gene>
<reference evidence="11 12" key="1">
    <citation type="journal article" date="2016" name="Nat. Commun.">
        <title>Thousands of microbial genomes shed light on interconnected biogeochemical processes in an aquifer system.</title>
        <authorList>
            <person name="Anantharaman K."/>
            <person name="Brown C.T."/>
            <person name="Hug L.A."/>
            <person name="Sharon I."/>
            <person name="Castelle C.J."/>
            <person name="Probst A.J."/>
            <person name="Thomas B.C."/>
            <person name="Singh A."/>
            <person name="Wilkins M.J."/>
            <person name="Karaoz U."/>
            <person name="Brodie E.L."/>
            <person name="Williams K.H."/>
            <person name="Hubbard S.S."/>
            <person name="Banfield J.F."/>
        </authorList>
    </citation>
    <scope>NUCLEOTIDE SEQUENCE [LARGE SCALE GENOMIC DNA]</scope>
</reference>
<feature type="transmembrane region" description="Helical" evidence="9">
    <location>
        <begin position="173"/>
        <end position="193"/>
    </location>
</feature>
<comment type="similarity">
    <text evidence="2">Belongs to the GSP F family.</text>
</comment>
<dbReference type="PRINTS" id="PR00812">
    <property type="entry name" value="BCTERIALGSPF"/>
</dbReference>
<dbReference type="PANTHER" id="PTHR30012:SF4">
    <property type="entry name" value="MSHA BIOGENESIS PROTEIN MSHG"/>
    <property type="match status" value="1"/>
</dbReference>
<evidence type="ECO:0000313" key="12">
    <source>
        <dbReference type="Proteomes" id="UP000179242"/>
    </source>
</evidence>
<evidence type="ECO:0000256" key="6">
    <source>
        <dbReference type="ARBA" id="ARBA00022989"/>
    </source>
</evidence>
<dbReference type="GO" id="GO:0005886">
    <property type="term" value="C:plasma membrane"/>
    <property type="evidence" value="ECO:0007669"/>
    <property type="project" value="UniProtKB-SubCell"/>
</dbReference>
<keyword evidence="6 9" id="KW-1133">Transmembrane helix</keyword>
<dbReference type="InterPro" id="IPR018076">
    <property type="entry name" value="T2SS_GspF_dom"/>
</dbReference>
<evidence type="ECO:0000259" key="10">
    <source>
        <dbReference type="Pfam" id="PF00482"/>
    </source>
</evidence>
<feature type="domain" description="Type II secretion system protein GspF" evidence="10">
    <location>
        <begin position="71"/>
        <end position="194"/>
    </location>
</feature>
<evidence type="ECO:0000256" key="4">
    <source>
        <dbReference type="ARBA" id="ARBA00022519"/>
    </source>
</evidence>
<dbReference type="GO" id="GO:0015628">
    <property type="term" value="P:protein secretion by the type II secretion system"/>
    <property type="evidence" value="ECO:0007669"/>
    <property type="project" value="TreeGrafter"/>
</dbReference>
<evidence type="ECO:0000313" key="11">
    <source>
        <dbReference type="EMBL" id="OGC40896.1"/>
    </source>
</evidence>
<feature type="transmembrane region" description="Helical" evidence="9">
    <location>
        <begin position="224"/>
        <end position="243"/>
    </location>
</feature>
<comment type="caution">
    <text evidence="11">The sequence shown here is derived from an EMBL/GenBank/DDBJ whole genome shotgun (WGS) entry which is preliminary data.</text>
</comment>
<protein>
    <recommendedName>
        <fullName evidence="10">Type II secretion system protein GspF domain-containing protein</fullName>
    </recommendedName>
</protein>
<evidence type="ECO:0000256" key="5">
    <source>
        <dbReference type="ARBA" id="ARBA00022692"/>
    </source>
</evidence>
<organism evidence="11 12">
    <name type="scientific">candidate division WOR-1 bacterium RIFOXYC2_FULL_46_14</name>
    <dbReference type="NCBI Taxonomy" id="1802587"/>
    <lineage>
        <taxon>Bacteria</taxon>
        <taxon>Bacillati</taxon>
        <taxon>Saganbacteria</taxon>
    </lineage>
</organism>
<dbReference type="Proteomes" id="UP000179242">
    <property type="component" value="Unassembled WGS sequence"/>
</dbReference>
<dbReference type="Pfam" id="PF00482">
    <property type="entry name" value="T2SSF"/>
    <property type="match status" value="2"/>
</dbReference>
<evidence type="ECO:0000256" key="7">
    <source>
        <dbReference type="ARBA" id="ARBA00023136"/>
    </source>
</evidence>
<dbReference type="AlphaFoldDB" id="A0A1F4U7G3"/>
<keyword evidence="5 9" id="KW-0812">Transmembrane</keyword>
<keyword evidence="3" id="KW-1003">Cell membrane</keyword>
<dbReference type="InterPro" id="IPR003004">
    <property type="entry name" value="GspF/PilC"/>
</dbReference>
<feature type="transmembrane region" description="Helical" evidence="9">
    <location>
        <begin position="378"/>
        <end position="399"/>
    </location>
</feature>
<evidence type="ECO:0000256" key="2">
    <source>
        <dbReference type="ARBA" id="ARBA00005745"/>
    </source>
</evidence>
<feature type="region of interest" description="Disordered" evidence="8">
    <location>
        <begin position="1"/>
        <end position="20"/>
    </location>
</feature>
<evidence type="ECO:0000256" key="8">
    <source>
        <dbReference type="SAM" id="MobiDB-lite"/>
    </source>
</evidence>
<name>A0A1F4U7G3_UNCSA</name>
<dbReference type="PANTHER" id="PTHR30012">
    <property type="entry name" value="GENERAL SECRETION PATHWAY PROTEIN"/>
    <property type="match status" value="1"/>
</dbReference>
<dbReference type="Gene3D" id="1.20.81.30">
    <property type="entry name" value="Type II secretion system (T2SS), domain F"/>
    <property type="match status" value="2"/>
</dbReference>
<evidence type="ECO:0000256" key="3">
    <source>
        <dbReference type="ARBA" id="ARBA00022475"/>
    </source>
</evidence>
<sequence length="407" mass="45141">MPLYSYKAKDKSGTTVGGSMEAQDSNAVAGRLVDLGFIPISISEKSSAASLKLDNYLLKFQKVKTEDLLVFVRQLSSILEAGVPLLESLDALHEQMVAPYLKTVIASIKRDIQGGTSFSEALSKFPKVFSLPFVAMIRVGEKAGILGDVLDRLAGLLERDYDNVQKIKSATRYPTLVAVTLIVAFLFVITFVVPKFSSVFASSGAELPMPTRILIGTNYVIRQYFYIVIPVLFALVYLFKMLISTPSGKLWWDGVLLKLPVFGQLNRKLTLSRFTRMLSSMLKAGVPILDALLIIKDTIDNRVVSDIIGYMREEVAKGRTLADPMREHNKIIPPLAIQMVSIGEKSGNLEGMLSKVADYFDRDADYMIKNLTPLIEPLMIAVLAVFVTILALGIFLPMWDLIKVYQQ</sequence>
<dbReference type="EMBL" id="MEUJ01000002">
    <property type="protein sequence ID" value="OGC40896.1"/>
    <property type="molecule type" value="Genomic_DNA"/>
</dbReference>
<comment type="subcellular location">
    <subcellularLocation>
        <location evidence="1">Cell inner membrane</location>
        <topology evidence="1">Multi-pass membrane protein</topology>
    </subcellularLocation>
</comment>
<feature type="domain" description="Type II secretion system protein GspF" evidence="10">
    <location>
        <begin position="274"/>
        <end position="397"/>
    </location>
</feature>
<accession>A0A1F4U7G3</accession>
<dbReference type="InterPro" id="IPR042094">
    <property type="entry name" value="T2SS_GspF_sf"/>
</dbReference>
<evidence type="ECO:0000256" key="9">
    <source>
        <dbReference type="SAM" id="Phobius"/>
    </source>
</evidence>
<proteinExistence type="inferred from homology"/>
<keyword evidence="4" id="KW-0997">Cell inner membrane</keyword>
<keyword evidence="7 9" id="KW-0472">Membrane</keyword>